<protein>
    <submittedName>
        <fullName evidence="1">Uncharacterized protein</fullName>
    </submittedName>
</protein>
<comment type="caution">
    <text evidence="1">The sequence shown here is derived from an EMBL/GenBank/DDBJ whole genome shotgun (WGS) entry which is preliminary data.</text>
</comment>
<sequence length="173" mass="19969">MSDVRLIEAPLEIGFDVEDLNPTDFEKEYVQLGEAENDAIAQWLRNAKGKGEVGDSDGIVVQLLVELYRKIDRLEQVLLNTTPTKIPLSCNAKIGRIGYEYFELLEPLLTNGTYYYGRIEMPIHPTREVGFYFEAQSPTLAKIVRMHKKDINEWGIYMMARERAIIRHLKGYE</sequence>
<evidence type="ECO:0000313" key="2">
    <source>
        <dbReference type="Proteomes" id="UP000228859"/>
    </source>
</evidence>
<accession>A0A2D3WBG5</accession>
<proteinExistence type="predicted"/>
<reference evidence="1 2" key="1">
    <citation type="journal article" date="2017" name="Front. Microbiol.">
        <title>Comparative Genomic Analysis of the Class Epsilonproteobacteria and Proposed Reclassification to Epsilonbacteraeota (phyl. nov.).</title>
        <authorList>
            <person name="Waite D.W."/>
            <person name="Vanwonterghem I."/>
            <person name="Rinke C."/>
            <person name="Parks D.H."/>
            <person name="Zhang Y."/>
            <person name="Takai K."/>
            <person name="Sievert S.M."/>
            <person name="Simon J."/>
            <person name="Campbell B.J."/>
            <person name="Hanson T.E."/>
            <person name="Woyke T."/>
            <person name="Klotz M.G."/>
            <person name="Hugenholtz P."/>
        </authorList>
    </citation>
    <scope>NUCLEOTIDE SEQUENCE [LARGE SCALE GENOMIC DNA]</scope>
    <source>
        <strain evidence="1">UBA12443</strain>
    </source>
</reference>
<gene>
    <name evidence="1" type="ORF">CFH83_05020</name>
</gene>
<dbReference type="Proteomes" id="UP000228859">
    <property type="component" value="Unassembled WGS sequence"/>
</dbReference>
<evidence type="ECO:0000313" key="1">
    <source>
        <dbReference type="EMBL" id="DAB38652.1"/>
    </source>
</evidence>
<dbReference type="EMBL" id="DLUI01000071">
    <property type="protein sequence ID" value="DAB38652.1"/>
    <property type="molecule type" value="Genomic_DNA"/>
</dbReference>
<dbReference type="RefSeq" id="WP_294896514.1">
    <property type="nucleotide sequence ID" value="NZ_DLUI01000071.1"/>
</dbReference>
<organism evidence="1 2">
    <name type="scientific">Sulfuricurvum kujiense</name>
    <dbReference type="NCBI Taxonomy" id="148813"/>
    <lineage>
        <taxon>Bacteria</taxon>
        <taxon>Pseudomonadati</taxon>
        <taxon>Campylobacterota</taxon>
        <taxon>Epsilonproteobacteria</taxon>
        <taxon>Campylobacterales</taxon>
        <taxon>Sulfurimonadaceae</taxon>
        <taxon>Sulfuricurvum</taxon>
    </lineage>
</organism>
<dbReference type="AlphaFoldDB" id="A0A2D3WBG5"/>
<name>A0A2D3WBG5_9BACT</name>